<feature type="domain" description="C-type lectin" evidence="3">
    <location>
        <begin position="749"/>
        <end position="863"/>
    </location>
</feature>
<name>A0AAV2BKV5_9ARAC</name>
<evidence type="ECO:0000259" key="3">
    <source>
        <dbReference type="PROSITE" id="PS50041"/>
    </source>
</evidence>
<keyword evidence="5" id="KW-1185">Reference proteome</keyword>
<proteinExistence type="predicted"/>
<dbReference type="SMART" id="SM00034">
    <property type="entry name" value="CLECT"/>
    <property type="match status" value="6"/>
</dbReference>
<dbReference type="InterPro" id="IPR016187">
    <property type="entry name" value="CTDL_fold"/>
</dbReference>
<feature type="domain" description="C-type lectin" evidence="3">
    <location>
        <begin position="600"/>
        <end position="722"/>
    </location>
</feature>
<accession>A0AAV2BKV5</accession>
<dbReference type="Pfam" id="PF00059">
    <property type="entry name" value="Lectin_C"/>
    <property type="match status" value="6"/>
</dbReference>
<feature type="domain" description="C-type lectin" evidence="3">
    <location>
        <begin position="453"/>
        <end position="571"/>
    </location>
</feature>
<comment type="caution">
    <text evidence="4">The sequence shown here is derived from an EMBL/GenBank/DDBJ whole genome shotgun (WGS) entry which is preliminary data.</text>
</comment>
<dbReference type="InterPro" id="IPR016186">
    <property type="entry name" value="C-type_lectin-like/link_sf"/>
</dbReference>
<keyword evidence="2" id="KW-0472">Membrane</keyword>
<dbReference type="CDD" id="cd00037">
    <property type="entry name" value="CLECT"/>
    <property type="match status" value="5"/>
</dbReference>
<evidence type="ECO:0000313" key="5">
    <source>
        <dbReference type="Proteomes" id="UP001497382"/>
    </source>
</evidence>
<dbReference type="PANTHER" id="PTHR22803">
    <property type="entry name" value="MANNOSE, PHOSPHOLIPASE, LECTIN RECEPTOR RELATED"/>
    <property type="match status" value="1"/>
</dbReference>
<dbReference type="InterPro" id="IPR001304">
    <property type="entry name" value="C-type_lectin-like"/>
</dbReference>
<evidence type="ECO:0000313" key="4">
    <source>
        <dbReference type="EMBL" id="CAL1295968.1"/>
    </source>
</evidence>
<keyword evidence="2" id="KW-1133">Transmembrane helix</keyword>
<gene>
    <name evidence="4" type="ORF">LARSCL_LOCUS19564</name>
</gene>
<dbReference type="EMBL" id="CAXIEN010000385">
    <property type="protein sequence ID" value="CAL1295968.1"/>
    <property type="molecule type" value="Genomic_DNA"/>
</dbReference>
<feature type="domain" description="C-type lectin" evidence="3">
    <location>
        <begin position="890"/>
        <end position="1002"/>
    </location>
</feature>
<dbReference type="FunFam" id="3.10.100.10:FF:000025">
    <property type="entry name" value="Mannose receptor C-type 1"/>
    <property type="match status" value="1"/>
</dbReference>
<keyword evidence="2" id="KW-0812">Transmembrane</keyword>
<feature type="domain" description="C-type lectin" evidence="3">
    <location>
        <begin position="14"/>
        <end position="125"/>
    </location>
</feature>
<organism evidence="4 5">
    <name type="scientific">Larinioides sclopetarius</name>
    <dbReference type="NCBI Taxonomy" id="280406"/>
    <lineage>
        <taxon>Eukaryota</taxon>
        <taxon>Metazoa</taxon>
        <taxon>Ecdysozoa</taxon>
        <taxon>Arthropoda</taxon>
        <taxon>Chelicerata</taxon>
        <taxon>Arachnida</taxon>
        <taxon>Araneae</taxon>
        <taxon>Araneomorphae</taxon>
        <taxon>Entelegynae</taxon>
        <taxon>Araneoidea</taxon>
        <taxon>Araneidae</taxon>
        <taxon>Larinioides</taxon>
    </lineage>
</organism>
<keyword evidence="1" id="KW-1015">Disulfide bond</keyword>
<dbReference type="PROSITE" id="PS50041">
    <property type="entry name" value="C_TYPE_LECTIN_2"/>
    <property type="match status" value="6"/>
</dbReference>
<sequence>MTDVETCPRGWLSYQKECLFIKSNAAYSSHDANILCILRYRGRTVSVSSEEMLEYLSIKTYQYKDSNFWVGGREKDGVHTWVDGVPMEHQPWVQRNNSIPGSCYIYTGAGVKNEKCDAHHGFICTRNKTQYNPTEKCLEGVTEHSFIGGMTGNCLYRTPDATTKENADAKCAEHGGHFLDLPAILMEGLSAFNTHKVMVNDSLKYWTALQLNGTTVVTTAGEPLYGDALTFNPGRGDCITVSFNMEDVLKTQLYQTECKDHAYVICWARAINSQVTTLAAPLQQQILSCPVGQNWKEYPATNACYWETSFETTRLSWYDAQKYCQAFGGDLASFHSSDEEKIGLSFQYRSLSHPYWIGLHLDPVTETYKWSDGSPLDYENWAPGHPDHRDKRLRCVAMNADEAHWISSLCGIVSWFVCKAPKRPNPPTPVIPTREPLVPCDNNLGVPHSFYYWKGYCYEVVTQLFSWHRAKEYCENRESSLASIHSDDEIGFLLRLIYDSRSTTGNRVWIGLNSFNRGSFAWTDYSPVDFTYWNENEPNNHGNQEKCVNMYIGNGLWNDENCNIFMGFICKQNKDANVSVQVPTTRDPSIGNCKKGWYAHHDRCYLPVGYAEKDKLNWTDASKKCTDLGGFLVSIPNAREQAFLSYLIQGLKDDVWIGLYDTLQSGRYYWVDNSDMRYSNWAPGEPSFFGIQEDCVKMSYNELNSGVWRDDVCSMKFPYICQMDKDPDLPKPDYNRGLDCIYPEGWLKLENMCFKMFAGIASTWETAEAICERQGAQLVSLSGTSVQAIASYLGWEVNQTYWIGLRYEKKTQQFNWLNGWPMTISKWGRNEPSRYEDDTCYSSTPDGYWKSTYCKDELPFLCQITAGKPPIPKAYTGGCPNTSELWIPTDGNYCHIYESSRADWFTANIRCFRYGSYLISIHSLEDLEQIRKTMNVGLISVLIGLMRSEKGGFSWTDQTPVDFVNWEENQPENSDDNCVAMMADTLKWRVVPCLGKMYLLCSTKKVKEVDATPESAKYSDDSSSVLTTGAIAGLVVCSLLVILVIVVLGVLFLRPPLGRSRFRNPFRQHSVSYENALYNVDSSSMEFQEGFTSDSR</sequence>
<reference evidence="4 5" key="1">
    <citation type="submission" date="2024-04" db="EMBL/GenBank/DDBJ databases">
        <authorList>
            <person name="Rising A."/>
            <person name="Reimegard J."/>
            <person name="Sonavane S."/>
            <person name="Akerstrom W."/>
            <person name="Nylinder S."/>
            <person name="Hedman E."/>
            <person name="Kallberg Y."/>
        </authorList>
    </citation>
    <scope>NUCLEOTIDE SEQUENCE [LARGE SCALE GENOMIC DNA]</scope>
</reference>
<protein>
    <recommendedName>
        <fullName evidence="3">C-type lectin domain-containing protein</fullName>
    </recommendedName>
</protein>
<dbReference type="AlphaFoldDB" id="A0AAV2BKV5"/>
<dbReference type="PROSITE" id="PS00615">
    <property type="entry name" value="C_TYPE_LECTIN_1"/>
    <property type="match status" value="3"/>
</dbReference>
<dbReference type="Proteomes" id="UP001497382">
    <property type="component" value="Unassembled WGS sequence"/>
</dbReference>
<evidence type="ECO:0000256" key="2">
    <source>
        <dbReference type="SAM" id="Phobius"/>
    </source>
</evidence>
<evidence type="ECO:0000256" key="1">
    <source>
        <dbReference type="ARBA" id="ARBA00023157"/>
    </source>
</evidence>
<feature type="domain" description="C-type lectin" evidence="3">
    <location>
        <begin position="300"/>
        <end position="419"/>
    </location>
</feature>
<dbReference type="InterPro" id="IPR050111">
    <property type="entry name" value="C-type_lectin/snaclec_domain"/>
</dbReference>
<dbReference type="InterPro" id="IPR018378">
    <property type="entry name" value="C-type_lectin_CS"/>
</dbReference>
<feature type="transmembrane region" description="Helical" evidence="2">
    <location>
        <begin position="1030"/>
        <end position="1053"/>
    </location>
</feature>
<dbReference type="Gene3D" id="3.10.100.10">
    <property type="entry name" value="Mannose-Binding Protein A, subunit A"/>
    <property type="match status" value="6"/>
</dbReference>
<dbReference type="SUPFAM" id="SSF56436">
    <property type="entry name" value="C-type lectin-like"/>
    <property type="match status" value="7"/>
</dbReference>